<evidence type="ECO:0000256" key="1">
    <source>
        <dbReference type="SAM" id="MobiDB-lite"/>
    </source>
</evidence>
<feature type="compositionally biased region" description="Polar residues" evidence="1">
    <location>
        <begin position="167"/>
        <end position="176"/>
    </location>
</feature>
<evidence type="ECO:0000313" key="3">
    <source>
        <dbReference type="Proteomes" id="UP000094444"/>
    </source>
</evidence>
<protein>
    <submittedName>
        <fullName evidence="2">Uncharacterized protein</fullName>
    </submittedName>
</protein>
<dbReference type="EMBL" id="MAVT02001233">
    <property type="protein sequence ID" value="POS71565.1"/>
    <property type="molecule type" value="Genomic_DNA"/>
</dbReference>
<sequence length="337" mass="37825">MEDDLGIFRPEHPDYFDEHPDHLWDAGKLGLDLDDVFTTLPRQFNIMTIPILDRESFRIETQNISFIARDRAEFYKLLQSRLDARRDEQVKMMMHTLSYLASDPRQMELPGRATRHWAYAMHLARSKSFDCIVRFLAGFLRDDHPSGDSTTLAAGQDDYFTRPTDVASFTQNSGNVSSSPRPDLFSRRSSRSSNGSAADKIPASSTASSPRTRKRSFTPATPSLADDHQDEDEDEVRPTKRIRVAVETVKPKAASSPRRPVSPRATRARKGQPSLVPQPPEPTVPPTTMTPRTAFSTSGRGKRSKESSKKDKARQGPGSDWGPEYSSRQLSFTASKP</sequence>
<organism evidence="2 3">
    <name type="scientific">Diaporthe helianthi</name>
    <dbReference type="NCBI Taxonomy" id="158607"/>
    <lineage>
        <taxon>Eukaryota</taxon>
        <taxon>Fungi</taxon>
        <taxon>Dikarya</taxon>
        <taxon>Ascomycota</taxon>
        <taxon>Pezizomycotina</taxon>
        <taxon>Sordariomycetes</taxon>
        <taxon>Sordariomycetidae</taxon>
        <taxon>Diaporthales</taxon>
        <taxon>Diaporthaceae</taxon>
        <taxon>Diaporthe</taxon>
    </lineage>
</organism>
<feature type="compositionally biased region" description="Low complexity" evidence="1">
    <location>
        <begin position="286"/>
        <end position="299"/>
    </location>
</feature>
<evidence type="ECO:0000313" key="2">
    <source>
        <dbReference type="EMBL" id="POS71565.1"/>
    </source>
</evidence>
<feature type="region of interest" description="Disordered" evidence="1">
    <location>
        <begin position="165"/>
        <end position="337"/>
    </location>
</feature>
<reference evidence="2" key="1">
    <citation type="submission" date="2017-09" db="EMBL/GenBank/DDBJ databases">
        <title>Polyketide synthases of a Diaporthe helianthi virulent isolate.</title>
        <authorList>
            <person name="Baroncelli R."/>
        </authorList>
    </citation>
    <scope>NUCLEOTIDE SEQUENCE [LARGE SCALE GENOMIC DNA]</scope>
    <source>
        <strain evidence="2">7/96</strain>
    </source>
</reference>
<feature type="compositionally biased region" description="Basic and acidic residues" evidence="1">
    <location>
        <begin position="304"/>
        <end position="314"/>
    </location>
</feature>
<dbReference type="AlphaFoldDB" id="A0A2P5HMU5"/>
<proteinExistence type="predicted"/>
<gene>
    <name evidence="2" type="ORF">DHEL01_v210046</name>
</gene>
<dbReference type="InParanoid" id="A0A2P5HMU5"/>
<accession>A0A2P5HMU5</accession>
<feature type="compositionally biased region" description="Pro residues" evidence="1">
    <location>
        <begin position="276"/>
        <end position="285"/>
    </location>
</feature>
<name>A0A2P5HMU5_DIAHE</name>
<feature type="compositionally biased region" description="Polar residues" evidence="1">
    <location>
        <begin position="326"/>
        <end position="337"/>
    </location>
</feature>
<dbReference type="OrthoDB" id="5229205at2759"/>
<dbReference type="Proteomes" id="UP000094444">
    <property type="component" value="Unassembled WGS sequence"/>
</dbReference>
<comment type="caution">
    <text evidence="2">The sequence shown here is derived from an EMBL/GenBank/DDBJ whole genome shotgun (WGS) entry which is preliminary data.</text>
</comment>
<keyword evidence="3" id="KW-1185">Reference proteome</keyword>
<dbReference type="STRING" id="158607.A0A2P5HMU5"/>